<dbReference type="PANTHER" id="PTHR42708">
    <property type="entry name" value="ATP/GTP-BINDING PROTEIN-RELATED"/>
    <property type="match status" value="1"/>
</dbReference>
<keyword evidence="2" id="KW-0547">Nucleotide-binding</keyword>
<dbReference type="InterPro" id="IPR004130">
    <property type="entry name" value="Gpn"/>
</dbReference>
<dbReference type="CDD" id="cd00882">
    <property type="entry name" value="Ras_like_GTPase"/>
    <property type="match status" value="1"/>
</dbReference>
<dbReference type="PRINTS" id="PR00449">
    <property type="entry name" value="RASTRNSFRMNG"/>
</dbReference>
<evidence type="ECO:0000256" key="4">
    <source>
        <dbReference type="ARBA" id="ARBA00023134"/>
    </source>
</evidence>
<evidence type="ECO:0000313" key="5">
    <source>
        <dbReference type="EMBL" id="RAY13877.1"/>
    </source>
</evidence>
<dbReference type="AlphaFoldDB" id="A0A365H450"/>
<keyword evidence="4" id="KW-0342">GTP-binding</keyword>
<evidence type="ECO:0000256" key="3">
    <source>
        <dbReference type="ARBA" id="ARBA00022801"/>
    </source>
</evidence>
<dbReference type="EMBL" id="QLYX01000007">
    <property type="protein sequence ID" value="RAY13877.1"/>
    <property type="molecule type" value="Genomic_DNA"/>
</dbReference>
<reference evidence="5 6" key="1">
    <citation type="submission" date="2018-06" db="EMBL/GenBank/DDBJ databases">
        <title>Actinomadura craniellae sp. nov. isolated from marine sponge Craniella sp.</title>
        <authorList>
            <person name="Li L."/>
            <person name="Xu Q.H."/>
            <person name="Lin H.W."/>
            <person name="Lu Y.H."/>
        </authorList>
    </citation>
    <scope>NUCLEOTIDE SEQUENCE [LARGE SCALE GENOMIC DNA]</scope>
    <source>
        <strain evidence="5 6">LHW63021</strain>
    </source>
</reference>
<dbReference type="Proteomes" id="UP000251891">
    <property type="component" value="Unassembled WGS sequence"/>
</dbReference>
<keyword evidence="3" id="KW-0378">Hydrolase</keyword>
<dbReference type="GO" id="GO:0005524">
    <property type="term" value="F:ATP binding"/>
    <property type="evidence" value="ECO:0007669"/>
    <property type="project" value="UniProtKB-KW"/>
</dbReference>
<sequence>MSPHSEAVISAKIVISGGFGVGKTTFVGAVSEIEPLTTEAALTEVSAGVDDTTGVELKGTTTVAFDFGRVTLDTGIVLYLFGTPGQERFAFLWDDLIEGALGAVVLMDTRRIDHAYPALDFFEEANLPLAVGINHFPDSRRFALEEIREALGLPARVPLVPCDARDRESVKKVVLALLDSVIAAAT</sequence>
<dbReference type="InterPro" id="IPR052705">
    <property type="entry name" value="Gliding_Motility_GTPase"/>
</dbReference>
<dbReference type="Pfam" id="PF03029">
    <property type="entry name" value="ATP_bind_1"/>
    <property type="match status" value="1"/>
</dbReference>
<comment type="similarity">
    <text evidence="1">Belongs to the GPN-loop GTPase family.</text>
</comment>
<dbReference type="Gene3D" id="3.40.50.300">
    <property type="entry name" value="P-loop containing nucleotide triphosphate hydrolases"/>
    <property type="match status" value="1"/>
</dbReference>
<evidence type="ECO:0000313" key="6">
    <source>
        <dbReference type="Proteomes" id="UP000251891"/>
    </source>
</evidence>
<dbReference type="GO" id="GO:0016787">
    <property type="term" value="F:hydrolase activity"/>
    <property type="evidence" value="ECO:0007669"/>
    <property type="project" value="UniProtKB-KW"/>
</dbReference>
<accession>A0A365H450</accession>
<proteinExistence type="inferred from homology"/>
<evidence type="ECO:0000256" key="2">
    <source>
        <dbReference type="ARBA" id="ARBA00022741"/>
    </source>
</evidence>
<keyword evidence="6" id="KW-1185">Reference proteome</keyword>
<dbReference type="SUPFAM" id="SSF52540">
    <property type="entry name" value="P-loop containing nucleoside triphosphate hydrolases"/>
    <property type="match status" value="1"/>
</dbReference>
<protein>
    <submittedName>
        <fullName evidence="5">ATP-binding protein</fullName>
    </submittedName>
</protein>
<evidence type="ECO:0000256" key="1">
    <source>
        <dbReference type="ARBA" id="ARBA00005290"/>
    </source>
</evidence>
<keyword evidence="5" id="KW-0067">ATP-binding</keyword>
<organism evidence="5 6">
    <name type="scientific">Actinomadura craniellae</name>
    <dbReference type="NCBI Taxonomy" id="2231787"/>
    <lineage>
        <taxon>Bacteria</taxon>
        <taxon>Bacillati</taxon>
        <taxon>Actinomycetota</taxon>
        <taxon>Actinomycetes</taxon>
        <taxon>Streptosporangiales</taxon>
        <taxon>Thermomonosporaceae</taxon>
        <taxon>Actinomadura</taxon>
    </lineage>
</organism>
<dbReference type="OrthoDB" id="4319884at2"/>
<gene>
    <name evidence="5" type="ORF">DPM19_16355</name>
</gene>
<dbReference type="PANTHER" id="PTHR42708:SF1">
    <property type="entry name" value="GLIDING MOTILITY PROTEIN MGLA"/>
    <property type="match status" value="1"/>
</dbReference>
<dbReference type="InterPro" id="IPR027417">
    <property type="entry name" value="P-loop_NTPase"/>
</dbReference>
<name>A0A365H450_9ACTN</name>
<comment type="caution">
    <text evidence="5">The sequence shown here is derived from an EMBL/GenBank/DDBJ whole genome shotgun (WGS) entry which is preliminary data.</text>
</comment>
<dbReference type="GO" id="GO:0005525">
    <property type="term" value="F:GTP binding"/>
    <property type="evidence" value="ECO:0007669"/>
    <property type="project" value="UniProtKB-KW"/>
</dbReference>